<dbReference type="Gene3D" id="1.20.1070.10">
    <property type="entry name" value="Rhodopsin 7-helix transmembrane proteins"/>
    <property type="match status" value="1"/>
</dbReference>
<dbReference type="AlphaFoldDB" id="A0AAV6ZIY4"/>
<comment type="similarity">
    <text evidence="9">Belongs to the G-protein coupled receptor 1 family.</text>
</comment>
<dbReference type="GO" id="GO:0004875">
    <property type="term" value="F:complement receptor activity"/>
    <property type="evidence" value="ECO:0007669"/>
    <property type="project" value="TreeGrafter"/>
</dbReference>
<protein>
    <recommendedName>
        <fullName evidence="11">G-protein coupled receptors family 1 profile domain-containing protein</fullName>
    </recommendedName>
</protein>
<gene>
    <name evidence="12" type="ORF">GDO81_021465</name>
</gene>
<feature type="transmembrane region" description="Helical" evidence="10">
    <location>
        <begin position="47"/>
        <end position="70"/>
    </location>
</feature>
<evidence type="ECO:0000313" key="12">
    <source>
        <dbReference type="EMBL" id="KAG8549357.1"/>
    </source>
</evidence>
<dbReference type="GO" id="GO:0007200">
    <property type="term" value="P:phospholipase C-activating G protein-coupled receptor signaling pathway"/>
    <property type="evidence" value="ECO:0007669"/>
    <property type="project" value="TreeGrafter"/>
</dbReference>
<dbReference type="EMBL" id="WNYA01000193">
    <property type="protein sequence ID" value="KAG8549357.1"/>
    <property type="molecule type" value="Genomic_DNA"/>
</dbReference>
<dbReference type="GO" id="GO:0006954">
    <property type="term" value="P:inflammatory response"/>
    <property type="evidence" value="ECO:0007669"/>
    <property type="project" value="TreeGrafter"/>
</dbReference>
<name>A0AAV6ZIY4_ENGPU</name>
<keyword evidence="2 9" id="KW-0812">Transmembrane</keyword>
<dbReference type="PRINTS" id="PR00526">
    <property type="entry name" value="FMETLEUPHER"/>
</dbReference>
<dbReference type="SUPFAM" id="SSF81321">
    <property type="entry name" value="Family A G protein-coupled receptor-like"/>
    <property type="match status" value="1"/>
</dbReference>
<organism evidence="12 13">
    <name type="scientific">Engystomops pustulosus</name>
    <name type="common">Tungara frog</name>
    <name type="synonym">Physalaemus pustulosus</name>
    <dbReference type="NCBI Taxonomy" id="76066"/>
    <lineage>
        <taxon>Eukaryota</taxon>
        <taxon>Metazoa</taxon>
        <taxon>Chordata</taxon>
        <taxon>Craniata</taxon>
        <taxon>Vertebrata</taxon>
        <taxon>Euteleostomi</taxon>
        <taxon>Amphibia</taxon>
        <taxon>Batrachia</taxon>
        <taxon>Anura</taxon>
        <taxon>Neobatrachia</taxon>
        <taxon>Hyloidea</taxon>
        <taxon>Leptodactylidae</taxon>
        <taxon>Leiuperinae</taxon>
        <taxon>Engystomops</taxon>
    </lineage>
</organism>
<proteinExistence type="inferred from homology"/>
<feature type="domain" description="G-protein coupled receptors family 1 profile" evidence="11">
    <location>
        <begin position="62"/>
        <end position="294"/>
    </location>
</feature>
<evidence type="ECO:0000256" key="2">
    <source>
        <dbReference type="ARBA" id="ARBA00022692"/>
    </source>
</evidence>
<evidence type="ECO:0000256" key="5">
    <source>
        <dbReference type="ARBA" id="ARBA00023136"/>
    </source>
</evidence>
<dbReference type="GO" id="GO:0005886">
    <property type="term" value="C:plasma membrane"/>
    <property type="evidence" value="ECO:0007669"/>
    <property type="project" value="TreeGrafter"/>
</dbReference>
<evidence type="ECO:0000313" key="13">
    <source>
        <dbReference type="Proteomes" id="UP000824782"/>
    </source>
</evidence>
<feature type="transmembrane region" description="Helical" evidence="10">
    <location>
        <begin position="205"/>
        <end position="226"/>
    </location>
</feature>
<dbReference type="PRINTS" id="PR00237">
    <property type="entry name" value="GPCRRHODOPSN"/>
</dbReference>
<dbReference type="InterPro" id="IPR000826">
    <property type="entry name" value="Formyl_rcpt-rel"/>
</dbReference>
<dbReference type="PROSITE" id="PS50262">
    <property type="entry name" value="G_PROTEIN_RECEP_F1_2"/>
    <property type="match status" value="1"/>
</dbReference>
<dbReference type="InterPro" id="IPR017452">
    <property type="entry name" value="GPCR_Rhodpsn_7TM"/>
</dbReference>
<dbReference type="PROSITE" id="PS00237">
    <property type="entry name" value="G_PROTEIN_RECEP_F1_1"/>
    <property type="match status" value="1"/>
</dbReference>
<feature type="transmembrane region" description="Helical" evidence="10">
    <location>
        <begin position="82"/>
        <end position="104"/>
    </location>
</feature>
<comment type="subcellular location">
    <subcellularLocation>
        <location evidence="1">Membrane</location>
        <topology evidence="1">Multi-pass membrane protein</topology>
    </subcellularLocation>
</comment>
<dbReference type="InterPro" id="IPR000276">
    <property type="entry name" value="GPCR_Rhodpsn"/>
</dbReference>
<dbReference type="Proteomes" id="UP000824782">
    <property type="component" value="Unassembled WGS sequence"/>
</dbReference>
<dbReference type="PANTHER" id="PTHR24225:SF73">
    <property type="entry name" value="C3A ANAPHYLATOXIN CHEMOTACTIC RECEPTOR-LIKE"/>
    <property type="match status" value="1"/>
</dbReference>
<accession>A0AAV6ZIY4</accession>
<dbReference type="GO" id="GO:0004982">
    <property type="term" value="F:N-formyl peptide receptor activity"/>
    <property type="evidence" value="ECO:0007669"/>
    <property type="project" value="TreeGrafter"/>
</dbReference>
<evidence type="ECO:0000256" key="3">
    <source>
        <dbReference type="ARBA" id="ARBA00022989"/>
    </source>
</evidence>
<keyword evidence="13" id="KW-1185">Reference proteome</keyword>
<dbReference type="GO" id="GO:0007204">
    <property type="term" value="P:positive regulation of cytosolic calcium ion concentration"/>
    <property type="evidence" value="ECO:0007669"/>
    <property type="project" value="TreeGrafter"/>
</dbReference>
<evidence type="ECO:0000256" key="4">
    <source>
        <dbReference type="ARBA" id="ARBA00023040"/>
    </source>
</evidence>
<evidence type="ECO:0000256" key="8">
    <source>
        <dbReference type="ARBA" id="ARBA00025736"/>
    </source>
</evidence>
<feature type="transmembrane region" description="Helical" evidence="10">
    <location>
        <begin position="161"/>
        <end position="185"/>
    </location>
</feature>
<feature type="transmembrane region" description="Helical" evidence="10">
    <location>
        <begin position="116"/>
        <end position="140"/>
    </location>
</feature>
<evidence type="ECO:0000256" key="1">
    <source>
        <dbReference type="ARBA" id="ARBA00004141"/>
    </source>
</evidence>
<evidence type="ECO:0000256" key="7">
    <source>
        <dbReference type="ARBA" id="ARBA00023224"/>
    </source>
</evidence>
<keyword evidence="6 9" id="KW-0675">Receptor</keyword>
<keyword evidence="4 9" id="KW-0297">G-protein coupled receptor</keyword>
<sequence>MDLSDLDLYSLNTTGVPDYYNWSNYEYIEINYPAYENDATRDIIRKVTLALLSIFFILGIIGNGLVIWIAGFRMKKTISAVWFLHLAIADLLCCFSLFPIIILWTNILKIHFRDIIILLCEMMLVITMYTGVLLLTAMSIDRWVSVMWPFWAKIHRTQKRVRITAGIIWGMSLVWNGFLCLHTFVIPHINYDNNSIHTFHLIRLVLLYMIPFLIIFTSYVSIFLKFRKSNRPQRPQRPYRIITAVILCFFIFLAPYYIYPLIPFDYKVHGIKFYLSFIVPILIFMKNVINPIIYVIMGQGVGHDFLRSIPIRLESALSEAANDLGQEQENHDLVTTLAS</sequence>
<feature type="transmembrane region" description="Helical" evidence="10">
    <location>
        <begin position="238"/>
        <end position="259"/>
    </location>
</feature>
<feature type="transmembrane region" description="Helical" evidence="10">
    <location>
        <begin position="271"/>
        <end position="289"/>
    </location>
</feature>
<comment type="caution">
    <text evidence="12">The sequence shown here is derived from an EMBL/GenBank/DDBJ whole genome shotgun (WGS) entry which is preliminary data.</text>
</comment>
<reference evidence="12" key="1">
    <citation type="thesis" date="2020" institute="ProQuest LLC" country="789 East Eisenhower Parkway, Ann Arbor, MI, USA">
        <title>Comparative Genomics and Chromosome Evolution.</title>
        <authorList>
            <person name="Mudd A.B."/>
        </authorList>
    </citation>
    <scope>NUCLEOTIDE SEQUENCE</scope>
    <source>
        <strain evidence="12">237g6f4</strain>
        <tissue evidence="12">Blood</tissue>
    </source>
</reference>
<keyword evidence="7 9" id="KW-0807">Transducer</keyword>
<evidence type="ECO:0000256" key="9">
    <source>
        <dbReference type="RuleBase" id="RU000688"/>
    </source>
</evidence>
<keyword evidence="5 10" id="KW-0472">Membrane</keyword>
<evidence type="ECO:0000256" key="10">
    <source>
        <dbReference type="SAM" id="Phobius"/>
    </source>
</evidence>
<dbReference type="Pfam" id="PF00001">
    <property type="entry name" value="7tm_1"/>
    <property type="match status" value="1"/>
</dbReference>
<evidence type="ECO:0000259" key="11">
    <source>
        <dbReference type="PROSITE" id="PS50262"/>
    </source>
</evidence>
<comment type="similarity">
    <text evidence="8">Belongs to the chemokine-like receptor (CMKLR) family.</text>
</comment>
<keyword evidence="3 10" id="KW-1133">Transmembrane helix</keyword>
<evidence type="ECO:0000256" key="6">
    <source>
        <dbReference type="ARBA" id="ARBA00023170"/>
    </source>
</evidence>
<dbReference type="PANTHER" id="PTHR24225">
    <property type="entry name" value="CHEMOTACTIC RECEPTOR"/>
    <property type="match status" value="1"/>
</dbReference>